<dbReference type="InterPro" id="IPR052020">
    <property type="entry name" value="Cyclic_di-GMP/3'3'-cGAMP_PDE"/>
</dbReference>
<keyword evidence="1" id="KW-0597">Phosphoprotein</keyword>
<evidence type="ECO:0000259" key="3">
    <source>
        <dbReference type="PROSITE" id="PS50110"/>
    </source>
</evidence>
<dbReference type="SUPFAM" id="SSF109604">
    <property type="entry name" value="HD-domain/PDEase-like"/>
    <property type="match status" value="1"/>
</dbReference>
<dbReference type="SMART" id="SM00448">
    <property type="entry name" value="REC"/>
    <property type="match status" value="1"/>
</dbReference>
<dbReference type="EMBL" id="CP000360">
    <property type="protein sequence ID" value="ABF39509.1"/>
    <property type="molecule type" value="Genomic_DNA"/>
</dbReference>
<gene>
    <name evidence="5" type="ordered locus">Acid345_0504</name>
</gene>
<evidence type="ECO:0000313" key="5">
    <source>
        <dbReference type="EMBL" id="ABF39509.1"/>
    </source>
</evidence>
<dbReference type="AlphaFoldDB" id="Q1IUE1"/>
<organism evidence="5 6">
    <name type="scientific">Koribacter versatilis (strain Ellin345)</name>
    <dbReference type="NCBI Taxonomy" id="204669"/>
    <lineage>
        <taxon>Bacteria</taxon>
        <taxon>Pseudomonadati</taxon>
        <taxon>Acidobacteriota</taxon>
        <taxon>Terriglobia</taxon>
        <taxon>Terriglobales</taxon>
        <taxon>Candidatus Korobacteraceae</taxon>
        <taxon>Candidatus Korobacter</taxon>
    </lineage>
</organism>
<dbReference type="Pfam" id="PF13487">
    <property type="entry name" value="HD_5"/>
    <property type="match status" value="1"/>
</dbReference>
<accession>Q1IUE1</accession>
<dbReference type="SUPFAM" id="SSF52172">
    <property type="entry name" value="CheY-like"/>
    <property type="match status" value="1"/>
</dbReference>
<dbReference type="Proteomes" id="UP000002432">
    <property type="component" value="Chromosome"/>
</dbReference>
<reference evidence="5 6" key="1">
    <citation type="journal article" date="2009" name="Appl. Environ. Microbiol.">
        <title>Three genomes from the phylum Acidobacteria provide insight into the lifestyles of these microorganisms in soils.</title>
        <authorList>
            <person name="Ward N.L."/>
            <person name="Challacombe J.F."/>
            <person name="Janssen P.H."/>
            <person name="Henrissat B."/>
            <person name="Coutinho P.M."/>
            <person name="Wu M."/>
            <person name="Xie G."/>
            <person name="Haft D.H."/>
            <person name="Sait M."/>
            <person name="Badger J."/>
            <person name="Barabote R.D."/>
            <person name="Bradley B."/>
            <person name="Brettin T.S."/>
            <person name="Brinkac L.M."/>
            <person name="Bruce D."/>
            <person name="Creasy T."/>
            <person name="Daugherty S.C."/>
            <person name="Davidsen T.M."/>
            <person name="DeBoy R.T."/>
            <person name="Detter J.C."/>
            <person name="Dodson R.J."/>
            <person name="Durkin A.S."/>
            <person name="Ganapathy A."/>
            <person name="Gwinn-Giglio M."/>
            <person name="Han C.S."/>
            <person name="Khouri H."/>
            <person name="Kiss H."/>
            <person name="Kothari S.P."/>
            <person name="Madupu R."/>
            <person name="Nelson K.E."/>
            <person name="Nelson W.C."/>
            <person name="Paulsen I."/>
            <person name="Penn K."/>
            <person name="Ren Q."/>
            <person name="Rosovitz M.J."/>
            <person name="Selengut J.D."/>
            <person name="Shrivastava S."/>
            <person name="Sullivan S.A."/>
            <person name="Tapia R."/>
            <person name="Thompson L.S."/>
            <person name="Watkins K.L."/>
            <person name="Yang Q."/>
            <person name="Yu C."/>
            <person name="Zafar N."/>
            <person name="Zhou L."/>
            <person name="Kuske C.R."/>
        </authorList>
    </citation>
    <scope>NUCLEOTIDE SEQUENCE [LARGE SCALE GENOMIC DNA]</scope>
    <source>
        <strain evidence="5 6">Ellin345</strain>
    </source>
</reference>
<feature type="domain" description="Response regulatory" evidence="3">
    <location>
        <begin position="112"/>
        <end position="228"/>
    </location>
</feature>
<evidence type="ECO:0000259" key="4">
    <source>
        <dbReference type="PROSITE" id="PS51832"/>
    </source>
</evidence>
<keyword evidence="6" id="KW-1185">Reference proteome</keyword>
<proteinExistence type="predicted"/>
<feature type="region of interest" description="Disordered" evidence="2">
    <location>
        <begin position="54"/>
        <end position="89"/>
    </location>
</feature>
<dbReference type="PANTHER" id="PTHR45228">
    <property type="entry name" value="CYCLIC DI-GMP PHOSPHODIESTERASE TM_0186-RELATED"/>
    <property type="match status" value="1"/>
</dbReference>
<protein>
    <submittedName>
        <fullName evidence="5">Response regulator receiver modulated metal dependent phosphohydrolase</fullName>
    </submittedName>
</protein>
<name>Q1IUE1_KORVE</name>
<dbReference type="SMART" id="SM00471">
    <property type="entry name" value="HDc"/>
    <property type="match status" value="1"/>
</dbReference>
<dbReference type="Gene3D" id="1.10.3210.10">
    <property type="entry name" value="Hypothetical protein af1432"/>
    <property type="match status" value="1"/>
</dbReference>
<dbReference type="eggNOG" id="COG3437">
    <property type="taxonomic scope" value="Bacteria"/>
</dbReference>
<dbReference type="InterPro" id="IPR001789">
    <property type="entry name" value="Sig_transdc_resp-reg_receiver"/>
</dbReference>
<feature type="compositionally biased region" description="Low complexity" evidence="2">
    <location>
        <begin position="75"/>
        <end position="88"/>
    </location>
</feature>
<evidence type="ECO:0000256" key="1">
    <source>
        <dbReference type="PROSITE-ProRule" id="PRU00169"/>
    </source>
</evidence>
<dbReference type="InterPro" id="IPR011006">
    <property type="entry name" value="CheY-like_superfamily"/>
</dbReference>
<dbReference type="KEGG" id="aba:Acid345_0504"/>
<sequence>MGFAGGELLEGAVHVETADFHVHGFVFGGAEEELDRHGFAEGDDLRLARRRCESGEHNRELEECDTSAHTTRLSPQAPALQPKPAPGAIQPIQSRTLRKDVTHEFPAKRSQHILVVDDSPELAMLMQELLAAHGYLVQLAYSAAEAEREIAGRPPDLILLDVQMPGKNGYDLCRELKDNPETRLIPIVMITGLTDRENRIRGIESGADEFLNKPIFPEELFARVKSLLRLKEFTDELDNAEAVLCTLGLSVEARDPYTEGHCERLSQYASELGAFLRMGADAILALKRGGYLHDLGKIAIPDEILKKGSDLTADEWSIMRQHPIIGERICQPLRSLRKVLPIIRHHHEHWDGSGYPDQLVGLEIPLLARTLQVVDVYDALRTARPYKAAQSHEQARETMLREAERGRWDRELVRAMFAMLTERRKAA</sequence>
<dbReference type="Gene3D" id="3.40.50.2300">
    <property type="match status" value="1"/>
</dbReference>
<evidence type="ECO:0000313" key="6">
    <source>
        <dbReference type="Proteomes" id="UP000002432"/>
    </source>
</evidence>
<dbReference type="PROSITE" id="PS51832">
    <property type="entry name" value="HD_GYP"/>
    <property type="match status" value="1"/>
</dbReference>
<dbReference type="PANTHER" id="PTHR45228:SF8">
    <property type="entry name" value="TWO-COMPONENT RESPONSE REGULATOR-RELATED"/>
    <property type="match status" value="1"/>
</dbReference>
<dbReference type="InterPro" id="IPR037522">
    <property type="entry name" value="HD_GYP_dom"/>
</dbReference>
<dbReference type="CDD" id="cd00077">
    <property type="entry name" value="HDc"/>
    <property type="match status" value="1"/>
</dbReference>
<feature type="modified residue" description="4-aspartylphosphate" evidence="1">
    <location>
        <position position="161"/>
    </location>
</feature>
<dbReference type="GO" id="GO:0000160">
    <property type="term" value="P:phosphorelay signal transduction system"/>
    <property type="evidence" value="ECO:0007669"/>
    <property type="project" value="InterPro"/>
</dbReference>
<dbReference type="Pfam" id="PF00072">
    <property type="entry name" value="Response_reg"/>
    <property type="match status" value="1"/>
</dbReference>
<feature type="domain" description="HD-GYP" evidence="4">
    <location>
        <begin position="236"/>
        <end position="427"/>
    </location>
</feature>
<evidence type="ECO:0000256" key="2">
    <source>
        <dbReference type="SAM" id="MobiDB-lite"/>
    </source>
</evidence>
<dbReference type="STRING" id="204669.Acid345_0504"/>
<dbReference type="EnsemblBacteria" id="ABF39509">
    <property type="protein sequence ID" value="ABF39509"/>
    <property type="gene ID" value="Acid345_0504"/>
</dbReference>
<dbReference type="InterPro" id="IPR003607">
    <property type="entry name" value="HD/PDEase_dom"/>
</dbReference>
<dbReference type="HOGENOM" id="CLU_000445_92_10_0"/>
<dbReference type="PROSITE" id="PS50110">
    <property type="entry name" value="RESPONSE_REGULATORY"/>
    <property type="match status" value="1"/>
</dbReference>